<dbReference type="InterPro" id="IPR034003">
    <property type="entry name" value="ABCG_PDR_2"/>
</dbReference>
<dbReference type="Gene3D" id="3.40.50.300">
    <property type="entry name" value="P-loop containing nucleotide triphosphate hydrolases"/>
    <property type="match status" value="2"/>
</dbReference>
<comment type="similarity">
    <text evidence="2">Belongs to the ABC transporter superfamily. ABCG family. PDR (TC 3.A.1.205) subfamily.</text>
</comment>
<evidence type="ECO:0000313" key="14">
    <source>
        <dbReference type="Proteomes" id="UP000019484"/>
    </source>
</evidence>
<keyword evidence="5" id="KW-0677">Repeat</keyword>
<dbReference type="eggNOG" id="KOG0065">
    <property type="taxonomic scope" value="Eukaryota"/>
</dbReference>
<feature type="transmembrane region" description="Helical" evidence="11">
    <location>
        <begin position="537"/>
        <end position="554"/>
    </location>
</feature>
<dbReference type="InterPro" id="IPR003439">
    <property type="entry name" value="ABC_transporter-like_ATP-bd"/>
</dbReference>
<dbReference type="Pfam" id="PF00005">
    <property type="entry name" value="ABC_tran"/>
    <property type="match status" value="2"/>
</dbReference>
<dbReference type="Proteomes" id="UP000019484">
    <property type="component" value="Unassembled WGS sequence"/>
</dbReference>
<accession>W9Y5C2</accession>
<dbReference type="GO" id="GO:0005524">
    <property type="term" value="F:ATP binding"/>
    <property type="evidence" value="ECO:0007669"/>
    <property type="project" value="UniProtKB-KW"/>
</dbReference>
<evidence type="ECO:0000313" key="13">
    <source>
        <dbReference type="EMBL" id="EXJ87728.1"/>
    </source>
</evidence>
<keyword evidence="4 11" id="KW-0812">Transmembrane</keyword>
<evidence type="ECO:0000256" key="5">
    <source>
        <dbReference type="ARBA" id="ARBA00022737"/>
    </source>
</evidence>
<dbReference type="SMART" id="SM00382">
    <property type="entry name" value="AAA"/>
    <property type="match status" value="2"/>
</dbReference>
<dbReference type="HOGENOM" id="CLU_000604_35_0_1"/>
<evidence type="ECO:0000256" key="3">
    <source>
        <dbReference type="ARBA" id="ARBA00022448"/>
    </source>
</evidence>
<feature type="transmembrane region" description="Helical" evidence="11">
    <location>
        <begin position="1281"/>
        <end position="1306"/>
    </location>
</feature>
<dbReference type="GO" id="GO:1990961">
    <property type="term" value="P:xenobiotic detoxification by transmembrane export across the plasma membrane"/>
    <property type="evidence" value="ECO:0007669"/>
    <property type="project" value="InterPro"/>
</dbReference>
<dbReference type="PROSITE" id="PS00211">
    <property type="entry name" value="ABC_TRANSPORTER_1"/>
    <property type="match status" value="1"/>
</dbReference>
<feature type="compositionally biased region" description="Low complexity" evidence="10">
    <location>
        <begin position="1536"/>
        <end position="1547"/>
    </location>
</feature>
<dbReference type="GO" id="GO:0016020">
    <property type="term" value="C:membrane"/>
    <property type="evidence" value="ECO:0007669"/>
    <property type="project" value="UniProtKB-SubCell"/>
</dbReference>
<feature type="region of interest" description="Disordered" evidence="10">
    <location>
        <begin position="1506"/>
        <end position="1616"/>
    </location>
</feature>
<keyword evidence="3" id="KW-0813">Transport</keyword>
<evidence type="ECO:0000256" key="10">
    <source>
        <dbReference type="SAM" id="MobiDB-lite"/>
    </source>
</evidence>
<dbReference type="CDD" id="cd03233">
    <property type="entry name" value="ABCG_PDR_domain1"/>
    <property type="match status" value="1"/>
</dbReference>
<proteinExistence type="inferred from homology"/>
<feature type="transmembrane region" description="Helical" evidence="11">
    <location>
        <begin position="1239"/>
        <end position="1260"/>
    </location>
</feature>
<feature type="compositionally biased region" description="Polar residues" evidence="10">
    <location>
        <begin position="1592"/>
        <end position="1602"/>
    </location>
</feature>
<feature type="transmembrane region" description="Helical" evidence="11">
    <location>
        <begin position="1326"/>
        <end position="1349"/>
    </location>
</feature>
<dbReference type="InterPro" id="IPR013525">
    <property type="entry name" value="ABC2_TM"/>
</dbReference>
<feature type="region of interest" description="Disordered" evidence="10">
    <location>
        <begin position="1"/>
        <end position="78"/>
    </location>
</feature>
<feature type="compositionally biased region" description="Polar residues" evidence="10">
    <location>
        <begin position="1"/>
        <end position="12"/>
    </location>
</feature>
<feature type="domain" description="ABC transporter" evidence="12">
    <location>
        <begin position="167"/>
        <end position="421"/>
    </location>
</feature>
<keyword evidence="7" id="KW-0067">ATP-binding</keyword>
<evidence type="ECO:0000256" key="4">
    <source>
        <dbReference type="ARBA" id="ARBA00022692"/>
    </source>
</evidence>
<feature type="compositionally biased region" description="Basic and acidic residues" evidence="10">
    <location>
        <begin position="1508"/>
        <end position="1518"/>
    </location>
</feature>
<feature type="transmembrane region" description="Helical" evidence="11">
    <location>
        <begin position="1480"/>
        <end position="1498"/>
    </location>
</feature>
<comment type="caution">
    <text evidence="13">The sequence shown here is derived from an EMBL/GenBank/DDBJ whole genome shotgun (WGS) entry which is preliminary data.</text>
</comment>
<dbReference type="Pfam" id="PF14510">
    <property type="entry name" value="ABC_trans_N"/>
    <property type="match status" value="1"/>
</dbReference>
<keyword evidence="9 11" id="KW-0472">Membrane</keyword>
<evidence type="ECO:0000256" key="8">
    <source>
        <dbReference type="ARBA" id="ARBA00022989"/>
    </source>
</evidence>
<dbReference type="InterPro" id="IPR010929">
    <property type="entry name" value="PDR_CDR_ABC"/>
</dbReference>
<feature type="transmembrane region" description="Helical" evidence="11">
    <location>
        <begin position="780"/>
        <end position="800"/>
    </location>
</feature>
<dbReference type="NCBIfam" id="TIGR00956">
    <property type="entry name" value="3a01205"/>
    <property type="match status" value="1"/>
</dbReference>
<feature type="transmembrane region" description="Helical" evidence="11">
    <location>
        <begin position="1206"/>
        <end position="1227"/>
    </location>
</feature>
<organism evidence="13 14">
    <name type="scientific">Capronia coronata CBS 617.96</name>
    <dbReference type="NCBI Taxonomy" id="1182541"/>
    <lineage>
        <taxon>Eukaryota</taxon>
        <taxon>Fungi</taxon>
        <taxon>Dikarya</taxon>
        <taxon>Ascomycota</taxon>
        <taxon>Pezizomycotina</taxon>
        <taxon>Eurotiomycetes</taxon>
        <taxon>Chaetothyriomycetidae</taxon>
        <taxon>Chaetothyriales</taxon>
        <taxon>Herpotrichiellaceae</taxon>
        <taxon>Capronia</taxon>
    </lineage>
</organism>
<feature type="transmembrane region" description="Helical" evidence="11">
    <location>
        <begin position="642"/>
        <end position="662"/>
    </location>
</feature>
<dbReference type="GeneID" id="19159533"/>
<dbReference type="Pfam" id="PF06422">
    <property type="entry name" value="PDR_CDR"/>
    <property type="match status" value="1"/>
</dbReference>
<dbReference type="SUPFAM" id="SSF52540">
    <property type="entry name" value="P-loop containing nucleoside triphosphate hydrolases"/>
    <property type="match status" value="2"/>
</dbReference>
<keyword evidence="8 11" id="KW-1133">Transmembrane helix</keyword>
<protein>
    <recommendedName>
        <fullName evidence="12">ABC transporter domain-containing protein</fullName>
    </recommendedName>
</protein>
<feature type="compositionally biased region" description="Basic and acidic residues" evidence="10">
    <location>
        <begin position="1606"/>
        <end position="1616"/>
    </location>
</feature>
<comment type="subcellular location">
    <subcellularLocation>
        <location evidence="1">Membrane</location>
        <topology evidence="1">Multi-pass membrane protein</topology>
    </subcellularLocation>
</comment>
<dbReference type="RefSeq" id="XP_007723734.1">
    <property type="nucleotide sequence ID" value="XM_007725544.1"/>
</dbReference>
<evidence type="ECO:0000256" key="11">
    <source>
        <dbReference type="SAM" id="Phobius"/>
    </source>
</evidence>
<dbReference type="CDD" id="cd03232">
    <property type="entry name" value="ABCG_PDR_domain2"/>
    <property type="match status" value="1"/>
</dbReference>
<dbReference type="Pfam" id="PF01061">
    <property type="entry name" value="ABC2_membrane"/>
    <property type="match status" value="2"/>
</dbReference>
<dbReference type="OrthoDB" id="245989at2759"/>
<dbReference type="PROSITE" id="PS50893">
    <property type="entry name" value="ABC_TRANSPORTER_2"/>
    <property type="match status" value="2"/>
</dbReference>
<dbReference type="EMBL" id="AMWN01000004">
    <property type="protein sequence ID" value="EXJ87728.1"/>
    <property type="molecule type" value="Genomic_DNA"/>
</dbReference>
<dbReference type="InterPro" id="IPR003593">
    <property type="entry name" value="AAA+_ATPase"/>
</dbReference>
<evidence type="ECO:0000256" key="7">
    <source>
        <dbReference type="ARBA" id="ARBA00022840"/>
    </source>
</evidence>
<keyword evidence="6" id="KW-0547">Nucleotide-binding</keyword>
<evidence type="ECO:0000259" key="12">
    <source>
        <dbReference type="PROSITE" id="PS50893"/>
    </source>
</evidence>
<dbReference type="InterPro" id="IPR005285">
    <property type="entry name" value="Drug-R_PDR/CDR"/>
</dbReference>
<dbReference type="STRING" id="1182541.W9Y5C2"/>
<keyword evidence="14" id="KW-1185">Reference proteome</keyword>
<gene>
    <name evidence="13" type="ORF">A1O1_04653</name>
</gene>
<feature type="transmembrane region" description="Helical" evidence="11">
    <location>
        <begin position="1361"/>
        <end position="1385"/>
    </location>
</feature>
<dbReference type="PANTHER" id="PTHR19241">
    <property type="entry name" value="ATP-BINDING CASSETTE TRANSPORTER"/>
    <property type="match status" value="1"/>
</dbReference>
<feature type="transmembrane region" description="Helical" evidence="11">
    <location>
        <begin position="566"/>
        <end position="588"/>
    </location>
</feature>
<dbReference type="FunFam" id="3.40.50.300:FF:000054">
    <property type="entry name" value="ABC multidrug transporter atrF"/>
    <property type="match status" value="1"/>
</dbReference>
<feature type="compositionally biased region" description="Low complexity" evidence="10">
    <location>
        <begin position="1562"/>
        <end position="1591"/>
    </location>
</feature>
<name>W9Y5C2_9EURO</name>
<feature type="domain" description="ABC transporter" evidence="12">
    <location>
        <begin position="865"/>
        <end position="1107"/>
    </location>
</feature>
<evidence type="ECO:0000256" key="9">
    <source>
        <dbReference type="ARBA" id="ARBA00023136"/>
    </source>
</evidence>
<sequence>MSLVGNFTTNFDHTMDTRGAGNPAHHRRESDVEEEYHPVHTGHHHHHHEEDGSHPSTIPEDPEKKGETSSSSEDDGADRVKDLARQLTRSSTFSSIDDNPFDVEPGSILDPHSDNFKPRAWIRALFNAQQKDDRFVGRSAGVAFRNLSAHGFGAATDYQKSVGNIIFEVLGIARRLMGVGQRRIDILRDFDGLLNAGEMLVVLGPPGSGCSTFLKTLAGETHGFNVDDDSYINYQGISFHEMHKHFRGEAIYTAEQDVHFPQLTVGDTLYFAARARAPRHIPGGVSRSTYASHMRDVLMATFGIRHTFNTRVGNDYIRGVSGGERKRVSIAEAALNMSPLQCWDNSTRGLDSANAIEFCKTLRISTDILNATCAVAIYQAPQSAYDIFDKAIVLYEGHQIYFGPKDEARAYFVRMGFHCPDRQTTADFLTSMTNPHERVIREGFENRVPRTAAEFAKAWKESPERAQLLRDIEEFDKAHPIGGPDLEKFKESRRLQQAKRQRVSSPYTLSYVQQINLCLWRGFRRLVADPSLTMTQLIGNTILALIIGSIFYNLDMTTNSFYSRGALLFFAILMNAFGSALEILTLYAQRPIVEKHARYALYHPSAEAFASMLTDMPYKICNTIVFNVTLYFLTNLRREPGAFFFFILISFFLTLVMSMLFRTIASVSRTLSQALAPAAILILAIVIYTGFAIPVNYMLGWARWINYLDPVAYGFEALMINEFHNRDYGCAAFVPSGAGYDDVGSSNRVCSTVGSRAGLPYVNGDDYINSSYKYYHSHKWRNFGILIAFLIGLMTTYLVAAEFVAAKKSKGEVLVFRRGHKPAAFKEKAARDAEAGGEGTVVTAQKDHTELKPISSIIQKQTAIFQWKDVCYDIKIKGEGRRILDHVDGWVKPGTLTALMGVSGAGKTTLLDVLATRVTMGVITGEMLVDGRQRDESFQRKTGYVQQQDLHLETSTVREALNFSALLRQPAHTPRKEKLAYVEEIIKLLEMTEYADAVVGVPGEGLNVEQRKRLTIGVELAAKPQLLLFLDEPTSGLDSQTSWSILDLLEKLKNNGQAILCTIHQPSAMLFQRFDRLLFLARGGRTVYFGPIGESSKTLTDYFERNGAHQCPPDANPAEWMLEVIGAAPGSHTDIDWVETWRNSPEFHGVRAELEQLKHDRSKLVPVVSHKSDKASYREFAAPFFQQLLEVQKRVFQQYWRTPSYIYSKLSLCIASGLFIGFSFFMARNTIQGLQNQMFGIFMLMTIFGQLCQQIMPLFVTQRSLYEVRERPSKTYSWRAFMMSNIIVELPWGLLCAVLIFVTWYYPIGLYRNAEPTGTVHERGALMFLYVLSFLLFTSTFAHMTIAGIADAETGGNIANLCFSLTLLFCGVLVGPKALPGFWIFMYRVSPFTYLIDGMLSTAVAHTNVTCARNEFLHFSPTNGQTCGQYMRSYIDSNGGYLENPTATDSCSFCSVSNTDKFLSSVSSHPQYMWRNFGLMWAYIAFNIAGAVFLYWLVRVPKNRGKGKKELASPDASKEGSVLEAPPQVGSEPEQHQQQLQQQQSQQYPEKDNNNQLQPSEVPTTTTTAVDTPTTSTTVPSDTTPTTTSSTFHDQVTVTPMTHASDPIDRIDEKRE</sequence>
<feature type="transmembrane region" description="Helical" evidence="11">
    <location>
        <begin position="674"/>
        <end position="699"/>
    </location>
</feature>
<dbReference type="InterPro" id="IPR017871">
    <property type="entry name" value="ABC_transporter-like_CS"/>
</dbReference>
<evidence type="ECO:0000256" key="2">
    <source>
        <dbReference type="ARBA" id="ARBA00006012"/>
    </source>
</evidence>
<dbReference type="GO" id="GO:0016887">
    <property type="term" value="F:ATP hydrolysis activity"/>
    <property type="evidence" value="ECO:0007669"/>
    <property type="project" value="InterPro"/>
</dbReference>
<reference evidence="13 14" key="1">
    <citation type="submission" date="2013-03" db="EMBL/GenBank/DDBJ databases">
        <title>The Genome Sequence of Capronia coronata CBS 617.96.</title>
        <authorList>
            <consortium name="The Broad Institute Genomics Platform"/>
            <person name="Cuomo C."/>
            <person name="de Hoog S."/>
            <person name="Gorbushina A."/>
            <person name="Walker B."/>
            <person name="Young S.K."/>
            <person name="Zeng Q."/>
            <person name="Gargeya S."/>
            <person name="Fitzgerald M."/>
            <person name="Haas B."/>
            <person name="Abouelleil A."/>
            <person name="Allen A.W."/>
            <person name="Alvarado L."/>
            <person name="Arachchi H.M."/>
            <person name="Berlin A.M."/>
            <person name="Chapman S.B."/>
            <person name="Gainer-Dewar J."/>
            <person name="Goldberg J."/>
            <person name="Griggs A."/>
            <person name="Gujja S."/>
            <person name="Hansen M."/>
            <person name="Howarth C."/>
            <person name="Imamovic A."/>
            <person name="Ireland A."/>
            <person name="Larimer J."/>
            <person name="McCowan C."/>
            <person name="Murphy C."/>
            <person name="Pearson M."/>
            <person name="Poon T.W."/>
            <person name="Priest M."/>
            <person name="Roberts A."/>
            <person name="Saif S."/>
            <person name="Shea T."/>
            <person name="Sisk P."/>
            <person name="Sykes S."/>
            <person name="Wortman J."/>
            <person name="Nusbaum C."/>
            <person name="Birren B."/>
        </authorList>
    </citation>
    <scope>NUCLEOTIDE SEQUENCE [LARGE SCALE GENOMIC DNA]</scope>
    <source>
        <strain evidence="13 14">CBS 617.96</strain>
    </source>
</reference>
<evidence type="ECO:0000256" key="6">
    <source>
        <dbReference type="ARBA" id="ARBA00022741"/>
    </source>
</evidence>
<dbReference type="FunFam" id="3.40.50.300:FF:000881">
    <property type="entry name" value="ABC multidrug transporter A-1"/>
    <property type="match status" value="1"/>
</dbReference>
<dbReference type="InterPro" id="IPR034001">
    <property type="entry name" value="ABCG_PDR_1"/>
</dbReference>
<dbReference type="GO" id="GO:0140359">
    <property type="term" value="F:ABC-type transporter activity"/>
    <property type="evidence" value="ECO:0007669"/>
    <property type="project" value="InterPro"/>
</dbReference>
<dbReference type="InterPro" id="IPR027417">
    <property type="entry name" value="P-loop_NTPase"/>
</dbReference>
<dbReference type="InterPro" id="IPR029481">
    <property type="entry name" value="ABC_trans_N"/>
</dbReference>
<evidence type="ECO:0000256" key="1">
    <source>
        <dbReference type="ARBA" id="ARBA00004141"/>
    </source>
</evidence>